<proteinExistence type="predicted"/>
<sequence>MSNTSLRLAALSTAAVPGFAPTTVRMQSATADSVSAVLADDAHRELLIHVALTPMEALRGDAERSVLDVFTPAMRNALPFALPKVVGRTGTGDVGSLRLDSHGAADPFAGKGKAYVYEPMAGTPIQLSELTSGPDSLAASLGRAIAAIHELDPATARETGLPDYDAEDYRHRRLAELDQAAETGKVPPRLLQRWEEKLENVGLWRFQPCINHGELSEDRVLARGTAIQSITGWAQTRIADPADDLSWLIAAAEPDAVDTIFEAYAGARAEPPSPQLRERAELLSELALAGWLLYGVSLDDDAIIHDGEAMLVDLDEHLFASAGSDDAHEDSTDADSRGAGDTDDEPDDPDDEPDAQSAR</sequence>
<feature type="domain" description="Aminoglycoside phosphotransferase" evidence="2">
    <location>
        <begin position="98"/>
        <end position="269"/>
    </location>
</feature>
<dbReference type="InterPro" id="IPR002575">
    <property type="entry name" value="Aminoglycoside_PTrfase"/>
</dbReference>
<dbReference type="EMBL" id="JACBZP010000001">
    <property type="protein sequence ID" value="NYI68104.1"/>
    <property type="molecule type" value="Genomic_DNA"/>
</dbReference>
<dbReference type="Gene3D" id="3.90.1200.10">
    <property type="match status" value="1"/>
</dbReference>
<organism evidence="3 4">
    <name type="scientific">Spelaeicoccus albus</name>
    <dbReference type="NCBI Taxonomy" id="1280376"/>
    <lineage>
        <taxon>Bacteria</taxon>
        <taxon>Bacillati</taxon>
        <taxon>Actinomycetota</taxon>
        <taxon>Actinomycetes</taxon>
        <taxon>Micrococcales</taxon>
        <taxon>Brevibacteriaceae</taxon>
        <taxon>Spelaeicoccus</taxon>
    </lineage>
</organism>
<name>A0A7Z0II36_9MICO</name>
<keyword evidence="4" id="KW-1185">Reference proteome</keyword>
<feature type="region of interest" description="Disordered" evidence="1">
    <location>
        <begin position="322"/>
        <end position="359"/>
    </location>
</feature>
<dbReference type="RefSeq" id="WP_179428491.1">
    <property type="nucleotide sequence ID" value="NZ_JACBZP010000001.1"/>
</dbReference>
<feature type="compositionally biased region" description="Basic and acidic residues" evidence="1">
    <location>
        <begin position="325"/>
        <end position="340"/>
    </location>
</feature>
<accession>A0A7Z0II36</accession>
<dbReference type="SUPFAM" id="SSF56112">
    <property type="entry name" value="Protein kinase-like (PK-like)"/>
    <property type="match status" value="1"/>
</dbReference>
<dbReference type="AlphaFoldDB" id="A0A7Z0II36"/>
<evidence type="ECO:0000256" key="1">
    <source>
        <dbReference type="SAM" id="MobiDB-lite"/>
    </source>
</evidence>
<gene>
    <name evidence="3" type="ORF">BJY26_002410</name>
</gene>
<protein>
    <recommendedName>
        <fullName evidence="2">Aminoglycoside phosphotransferase domain-containing protein</fullName>
    </recommendedName>
</protein>
<evidence type="ECO:0000313" key="3">
    <source>
        <dbReference type="EMBL" id="NYI68104.1"/>
    </source>
</evidence>
<feature type="compositionally biased region" description="Acidic residues" evidence="1">
    <location>
        <begin position="341"/>
        <end position="359"/>
    </location>
</feature>
<evidence type="ECO:0000259" key="2">
    <source>
        <dbReference type="Pfam" id="PF01636"/>
    </source>
</evidence>
<dbReference type="InterPro" id="IPR011009">
    <property type="entry name" value="Kinase-like_dom_sf"/>
</dbReference>
<evidence type="ECO:0000313" key="4">
    <source>
        <dbReference type="Proteomes" id="UP000539111"/>
    </source>
</evidence>
<comment type="caution">
    <text evidence="3">The sequence shown here is derived from an EMBL/GenBank/DDBJ whole genome shotgun (WGS) entry which is preliminary data.</text>
</comment>
<dbReference type="Pfam" id="PF01636">
    <property type="entry name" value="APH"/>
    <property type="match status" value="1"/>
</dbReference>
<reference evidence="3 4" key="1">
    <citation type="submission" date="2020-07" db="EMBL/GenBank/DDBJ databases">
        <title>Sequencing the genomes of 1000 actinobacteria strains.</title>
        <authorList>
            <person name="Klenk H.-P."/>
        </authorList>
    </citation>
    <scope>NUCLEOTIDE SEQUENCE [LARGE SCALE GENOMIC DNA]</scope>
    <source>
        <strain evidence="3 4">DSM 26341</strain>
    </source>
</reference>
<dbReference type="Proteomes" id="UP000539111">
    <property type="component" value="Unassembled WGS sequence"/>
</dbReference>